<dbReference type="RefSeq" id="WP_377059196.1">
    <property type="nucleotide sequence ID" value="NZ_JBHLUU010000127.1"/>
</dbReference>
<keyword evidence="1 3" id="KW-0808">Transferase</keyword>
<dbReference type="Gene3D" id="3.40.630.30">
    <property type="match status" value="1"/>
</dbReference>
<dbReference type="EC" id="2.3.-.-" evidence="3"/>
<dbReference type="EMBL" id="JBHLUU010000127">
    <property type="protein sequence ID" value="MFC0478206.1"/>
    <property type="molecule type" value="Genomic_DNA"/>
</dbReference>
<sequence length="166" mass="18545">MIIREAKETEIPFIREQRVNAYTEHAEKIPNAHWEALKKAISSDADSQPGVELLVAEVEGTIVGSVALFPAKTDAYEGMVDELDHPEIRVLAVAEEFRGKGIASALIKECIQRSKTKGYQAIGLHTGEFMTNAIKLYKHFGFERLPQYDFEPANDGIIVKAFRLSI</sequence>
<dbReference type="Proteomes" id="UP001589738">
    <property type="component" value="Unassembled WGS sequence"/>
</dbReference>
<evidence type="ECO:0000256" key="1">
    <source>
        <dbReference type="ARBA" id="ARBA00022679"/>
    </source>
</evidence>
<dbReference type="GO" id="GO:0016746">
    <property type="term" value="F:acyltransferase activity"/>
    <property type="evidence" value="ECO:0007669"/>
    <property type="project" value="UniProtKB-KW"/>
</dbReference>
<protein>
    <submittedName>
        <fullName evidence="3">GNAT family N-acetyltransferase</fullName>
        <ecNumber evidence="3">2.3.-.-</ecNumber>
    </submittedName>
</protein>
<organism evidence="3 4">
    <name type="scientific">Robertmurraya beringensis</name>
    <dbReference type="NCBI Taxonomy" id="641660"/>
    <lineage>
        <taxon>Bacteria</taxon>
        <taxon>Bacillati</taxon>
        <taxon>Bacillota</taxon>
        <taxon>Bacilli</taxon>
        <taxon>Bacillales</taxon>
        <taxon>Bacillaceae</taxon>
        <taxon>Robertmurraya</taxon>
    </lineage>
</organism>
<gene>
    <name evidence="3" type="ORF">ACFFHF_23745</name>
</gene>
<keyword evidence="4" id="KW-1185">Reference proteome</keyword>
<dbReference type="InterPro" id="IPR050769">
    <property type="entry name" value="NAT_camello-type"/>
</dbReference>
<feature type="domain" description="N-acetyltransferase" evidence="2">
    <location>
        <begin position="1"/>
        <end position="166"/>
    </location>
</feature>
<reference evidence="3 4" key="1">
    <citation type="submission" date="2024-09" db="EMBL/GenBank/DDBJ databases">
        <authorList>
            <person name="Sun Q."/>
            <person name="Mori K."/>
        </authorList>
    </citation>
    <scope>NUCLEOTIDE SEQUENCE [LARGE SCALE GENOMIC DNA]</scope>
    <source>
        <strain evidence="3 4">CGMCC 1.9126</strain>
    </source>
</reference>
<dbReference type="InterPro" id="IPR000182">
    <property type="entry name" value="GNAT_dom"/>
</dbReference>
<name>A0ABV6KXY6_9BACI</name>
<comment type="caution">
    <text evidence="3">The sequence shown here is derived from an EMBL/GenBank/DDBJ whole genome shotgun (WGS) entry which is preliminary data.</text>
</comment>
<dbReference type="Pfam" id="PF00583">
    <property type="entry name" value="Acetyltransf_1"/>
    <property type="match status" value="1"/>
</dbReference>
<evidence type="ECO:0000313" key="3">
    <source>
        <dbReference type="EMBL" id="MFC0478206.1"/>
    </source>
</evidence>
<dbReference type="PANTHER" id="PTHR13947:SF37">
    <property type="entry name" value="LD18367P"/>
    <property type="match status" value="1"/>
</dbReference>
<evidence type="ECO:0000313" key="4">
    <source>
        <dbReference type="Proteomes" id="UP001589738"/>
    </source>
</evidence>
<evidence type="ECO:0000259" key="2">
    <source>
        <dbReference type="PROSITE" id="PS51186"/>
    </source>
</evidence>
<dbReference type="SUPFAM" id="SSF55729">
    <property type="entry name" value="Acyl-CoA N-acyltransferases (Nat)"/>
    <property type="match status" value="1"/>
</dbReference>
<keyword evidence="3" id="KW-0012">Acyltransferase</keyword>
<proteinExistence type="predicted"/>
<dbReference type="InterPro" id="IPR016181">
    <property type="entry name" value="Acyl_CoA_acyltransferase"/>
</dbReference>
<dbReference type="CDD" id="cd04301">
    <property type="entry name" value="NAT_SF"/>
    <property type="match status" value="1"/>
</dbReference>
<dbReference type="PROSITE" id="PS51186">
    <property type="entry name" value="GNAT"/>
    <property type="match status" value="1"/>
</dbReference>
<dbReference type="PANTHER" id="PTHR13947">
    <property type="entry name" value="GNAT FAMILY N-ACETYLTRANSFERASE"/>
    <property type="match status" value="1"/>
</dbReference>
<accession>A0ABV6KXY6</accession>